<dbReference type="EMBL" id="CP027561">
    <property type="protein sequence ID" value="QJP94813.1"/>
    <property type="molecule type" value="Genomic_DNA"/>
</dbReference>
<reference evidence="2 3" key="1">
    <citation type="submission" date="2018-03" db="EMBL/GenBank/DDBJ databases">
        <title>Complete genome sequence of Pseudomonas fluorescens sp. G7.</title>
        <authorList>
            <person name="Gao C.-H."/>
            <person name="Li Z."/>
            <person name="Cai P."/>
        </authorList>
    </citation>
    <scope>NUCLEOTIDE SEQUENCE [LARGE SCALE GENOMIC DNA]</scope>
    <source>
        <strain evidence="2 3">G7</strain>
    </source>
</reference>
<evidence type="ECO:0000313" key="3">
    <source>
        <dbReference type="Proteomes" id="UP000501669"/>
    </source>
</evidence>
<dbReference type="Proteomes" id="UP000501669">
    <property type="component" value="Chromosome"/>
</dbReference>
<protein>
    <submittedName>
        <fullName evidence="2">Uncharacterized protein</fullName>
    </submittedName>
</protein>
<dbReference type="AlphaFoldDB" id="A0A7Z3GZI9"/>
<proteinExistence type="predicted"/>
<evidence type="ECO:0000256" key="1">
    <source>
        <dbReference type="SAM" id="MobiDB-lite"/>
    </source>
</evidence>
<dbReference type="RefSeq" id="WP_169429592.1">
    <property type="nucleotide sequence ID" value="NZ_CP027561.1"/>
</dbReference>
<gene>
    <name evidence="2" type="ORF">C6Y56_09400</name>
</gene>
<accession>A0A7Z3GZI9</accession>
<organism evidence="2 3">
    <name type="scientific">Pseudomonas fluorescens</name>
    <dbReference type="NCBI Taxonomy" id="294"/>
    <lineage>
        <taxon>Bacteria</taxon>
        <taxon>Pseudomonadati</taxon>
        <taxon>Pseudomonadota</taxon>
        <taxon>Gammaproteobacteria</taxon>
        <taxon>Pseudomonadales</taxon>
        <taxon>Pseudomonadaceae</taxon>
        <taxon>Pseudomonas</taxon>
    </lineage>
</organism>
<feature type="region of interest" description="Disordered" evidence="1">
    <location>
        <begin position="47"/>
        <end position="74"/>
    </location>
</feature>
<sequence length="74" mass="7430">MNESTLKALGVTQEAIDALNVVLNSAIPGVSVAAAHLQAALAALESADAAEQTKEPARQHKPSGLDSLGAGNIL</sequence>
<evidence type="ECO:0000313" key="2">
    <source>
        <dbReference type="EMBL" id="QJP94813.1"/>
    </source>
</evidence>
<name>A0A7Z3GZI9_PSEFL</name>